<dbReference type="PANTHER" id="PTHR43791:SF104">
    <property type="entry name" value="MAJOR FACILITATOR SUPERFAMILY (MFS) PROFILE DOMAIN-CONTAINING PROTEIN-RELATED"/>
    <property type="match status" value="1"/>
</dbReference>
<name>A0A9P4P1T7_9PEZI</name>
<evidence type="ECO:0000256" key="2">
    <source>
        <dbReference type="ARBA" id="ARBA00022448"/>
    </source>
</evidence>
<dbReference type="PANTHER" id="PTHR43791">
    <property type="entry name" value="PERMEASE-RELATED"/>
    <property type="match status" value="1"/>
</dbReference>
<evidence type="ECO:0000256" key="4">
    <source>
        <dbReference type="ARBA" id="ARBA00022989"/>
    </source>
</evidence>
<evidence type="ECO:0000313" key="7">
    <source>
        <dbReference type="EMBL" id="KAF2435856.1"/>
    </source>
</evidence>
<keyword evidence="2" id="KW-0813">Transport</keyword>
<dbReference type="AlphaFoldDB" id="A0A9P4P1T7"/>
<feature type="transmembrane region" description="Helical" evidence="6">
    <location>
        <begin position="479"/>
        <end position="501"/>
    </location>
</feature>
<accession>A0A9P4P1T7</accession>
<dbReference type="InterPro" id="IPR011701">
    <property type="entry name" value="MFS"/>
</dbReference>
<dbReference type="Pfam" id="PF07690">
    <property type="entry name" value="MFS_1"/>
    <property type="match status" value="1"/>
</dbReference>
<evidence type="ECO:0000256" key="1">
    <source>
        <dbReference type="ARBA" id="ARBA00004141"/>
    </source>
</evidence>
<dbReference type="Proteomes" id="UP000800235">
    <property type="component" value="Unassembled WGS sequence"/>
</dbReference>
<sequence>MSTPKTESPVGSFTKKNPSALEAEVYSRDRNKAFESAGLEEDYYKPIPSYEGVHRYDPKFQWSPEEEKKVVRKIDMRICSWACIMFFALQLDRGNIVQALSDNMLPDLKMNTNDYNNGQMIFFVCFLFAEIPSQLVSKKIGPDNWIPIQMVSWSLVASLQAFLSGRSSFFICRALLGLIEGGFIPDNILYLSYWYKNSELPARLSYFWVSYQSTQIVSAFLAYGLLRLRGLNGMAGWRWLFALEGLLTGLIGILSWFYLPPSPCQTASKFRGKNGWFNEHEEKIMVNRVLRDDPSKGDMHNRQGLSFKMFFEALSDYHLWPIYLLGLSWLIPSNPMTSYLTLQLRSLGFNTFQTNLLTIPAYVIFILQLLFWTWLSERVNQRFLIGLVSQIWVLPLLIALRVMPADVSHWSKWVVCTLVVGHPYVHAIIVAITSRNAGTVRTRTVASAFYNMCVQASQVISTNIYRDKDKPLYRIGNTALIAICVYNFALFIGAKLFYVYVNKKRASVWENMEQREKEHYLATTEDKGNKRLDFRFAH</sequence>
<evidence type="ECO:0000256" key="3">
    <source>
        <dbReference type="ARBA" id="ARBA00022692"/>
    </source>
</evidence>
<feature type="transmembrane region" description="Helical" evidence="6">
    <location>
        <begin position="412"/>
        <end position="432"/>
    </location>
</feature>
<dbReference type="Gene3D" id="1.20.1250.20">
    <property type="entry name" value="MFS general substrate transporter like domains"/>
    <property type="match status" value="2"/>
</dbReference>
<feature type="transmembrane region" description="Helical" evidence="6">
    <location>
        <begin position="175"/>
        <end position="195"/>
    </location>
</feature>
<reference evidence="7" key="1">
    <citation type="journal article" date="2020" name="Stud. Mycol.">
        <title>101 Dothideomycetes genomes: a test case for predicting lifestyles and emergence of pathogens.</title>
        <authorList>
            <person name="Haridas S."/>
            <person name="Albert R."/>
            <person name="Binder M."/>
            <person name="Bloem J."/>
            <person name="Labutti K."/>
            <person name="Salamov A."/>
            <person name="Andreopoulos B."/>
            <person name="Baker S."/>
            <person name="Barry K."/>
            <person name="Bills G."/>
            <person name="Bluhm B."/>
            <person name="Cannon C."/>
            <person name="Castanera R."/>
            <person name="Culley D."/>
            <person name="Daum C."/>
            <person name="Ezra D."/>
            <person name="Gonzalez J."/>
            <person name="Henrissat B."/>
            <person name="Kuo A."/>
            <person name="Liang C."/>
            <person name="Lipzen A."/>
            <person name="Lutzoni F."/>
            <person name="Magnuson J."/>
            <person name="Mondo S."/>
            <person name="Nolan M."/>
            <person name="Ohm R."/>
            <person name="Pangilinan J."/>
            <person name="Park H.-J."/>
            <person name="Ramirez L."/>
            <person name="Alfaro M."/>
            <person name="Sun H."/>
            <person name="Tritt A."/>
            <person name="Yoshinaga Y."/>
            <person name="Zwiers L.-H."/>
            <person name="Turgeon B."/>
            <person name="Goodwin S."/>
            <person name="Spatafora J."/>
            <person name="Crous P."/>
            <person name="Grigoriev I."/>
        </authorList>
    </citation>
    <scope>NUCLEOTIDE SEQUENCE</scope>
    <source>
        <strain evidence="7">CBS 130266</strain>
    </source>
</reference>
<dbReference type="SUPFAM" id="SSF103473">
    <property type="entry name" value="MFS general substrate transporter"/>
    <property type="match status" value="1"/>
</dbReference>
<feature type="transmembrane region" description="Helical" evidence="6">
    <location>
        <begin position="354"/>
        <end position="375"/>
    </location>
</feature>
<gene>
    <name evidence="7" type="ORF">EJ08DRAFT_675062</name>
</gene>
<keyword evidence="5 6" id="KW-0472">Membrane</keyword>
<dbReference type="FunFam" id="1.20.1250.20:FF:000247">
    <property type="entry name" value="MFS general substrate transporter"/>
    <property type="match status" value="1"/>
</dbReference>
<evidence type="ECO:0000313" key="8">
    <source>
        <dbReference type="Proteomes" id="UP000800235"/>
    </source>
</evidence>
<evidence type="ECO:0000256" key="6">
    <source>
        <dbReference type="SAM" id="Phobius"/>
    </source>
</evidence>
<feature type="transmembrane region" description="Helical" evidence="6">
    <location>
        <begin position="207"/>
        <end position="226"/>
    </location>
</feature>
<protein>
    <submittedName>
        <fullName evidence="7">MFS general substrate transporter</fullName>
    </submittedName>
</protein>
<evidence type="ECO:0000256" key="5">
    <source>
        <dbReference type="ARBA" id="ARBA00023136"/>
    </source>
</evidence>
<keyword evidence="8" id="KW-1185">Reference proteome</keyword>
<dbReference type="EMBL" id="MU007012">
    <property type="protein sequence ID" value="KAF2435856.1"/>
    <property type="molecule type" value="Genomic_DNA"/>
</dbReference>
<feature type="transmembrane region" description="Helical" evidence="6">
    <location>
        <begin position="238"/>
        <end position="259"/>
    </location>
</feature>
<dbReference type="FunFam" id="1.20.1250.20:FF:000106">
    <property type="entry name" value="MFS transporter, putative"/>
    <property type="match status" value="1"/>
</dbReference>
<dbReference type="GO" id="GO:0022857">
    <property type="term" value="F:transmembrane transporter activity"/>
    <property type="evidence" value="ECO:0007669"/>
    <property type="project" value="InterPro"/>
</dbReference>
<dbReference type="InterPro" id="IPR036259">
    <property type="entry name" value="MFS_trans_sf"/>
</dbReference>
<comment type="caution">
    <text evidence="7">The sequence shown here is derived from an EMBL/GenBank/DDBJ whole genome shotgun (WGS) entry which is preliminary data.</text>
</comment>
<dbReference type="OrthoDB" id="1935484at2759"/>
<dbReference type="GO" id="GO:0016020">
    <property type="term" value="C:membrane"/>
    <property type="evidence" value="ECO:0007669"/>
    <property type="project" value="UniProtKB-SubCell"/>
</dbReference>
<organism evidence="7 8">
    <name type="scientific">Tothia fuscella</name>
    <dbReference type="NCBI Taxonomy" id="1048955"/>
    <lineage>
        <taxon>Eukaryota</taxon>
        <taxon>Fungi</taxon>
        <taxon>Dikarya</taxon>
        <taxon>Ascomycota</taxon>
        <taxon>Pezizomycotina</taxon>
        <taxon>Dothideomycetes</taxon>
        <taxon>Pleosporomycetidae</taxon>
        <taxon>Venturiales</taxon>
        <taxon>Cylindrosympodiaceae</taxon>
        <taxon>Tothia</taxon>
    </lineage>
</organism>
<feature type="transmembrane region" description="Helical" evidence="6">
    <location>
        <begin position="381"/>
        <end position="400"/>
    </location>
</feature>
<keyword evidence="4 6" id="KW-1133">Transmembrane helix</keyword>
<comment type="subcellular location">
    <subcellularLocation>
        <location evidence="1">Membrane</location>
        <topology evidence="1">Multi-pass membrane protein</topology>
    </subcellularLocation>
</comment>
<feature type="transmembrane region" description="Helical" evidence="6">
    <location>
        <begin position="320"/>
        <end position="342"/>
    </location>
</feature>
<keyword evidence="3 6" id="KW-0812">Transmembrane</keyword>
<proteinExistence type="predicted"/>